<evidence type="ECO:0000256" key="1">
    <source>
        <dbReference type="ARBA" id="ARBA00004123"/>
    </source>
</evidence>
<proteinExistence type="predicted"/>
<feature type="domain" description="Prospero" evidence="8">
    <location>
        <begin position="418"/>
        <end position="576"/>
    </location>
</feature>
<evidence type="ECO:0000256" key="4">
    <source>
        <dbReference type="ARBA" id="ARBA00023155"/>
    </source>
</evidence>
<dbReference type="GO" id="GO:0031016">
    <property type="term" value="P:pancreas development"/>
    <property type="evidence" value="ECO:0007669"/>
    <property type="project" value="UniProtKB-ARBA"/>
</dbReference>
<dbReference type="InterPro" id="IPR039350">
    <property type="entry name" value="Prospero_homeodomain"/>
</dbReference>
<evidence type="ECO:0000256" key="2">
    <source>
        <dbReference type="ARBA" id="ARBA00023015"/>
    </source>
</evidence>
<keyword evidence="5" id="KW-0804">Transcription</keyword>
<dbReference type="InterPro" id="IPR037131">
    <property type="entry name" value="Homeo_prospero_dom_sf"/>
</dbReference>
<feature type="compositionally biased region" description="Basic and acidic residues" evidence="7">
    <location>
        <begin position="96"/>
        <end position="109"/>
    </location>
</feature>
<keyword evidence="3" id="KW-0238">DNA-binding</keyword>
<dbReference type="InterPro" id="IPR023082">
    <property type="entry name" value="Homeo_prospero_dom"/>
</dbReference>
<dbReference type="GeneTree" id="ENSGT00940000154790"/>
<dbReference type="SUPFAM" id="SSF46689">
    <property type="entry name" value="Homeodomain-like"/>
    <property type="match status" value="1"/>
</dbReference>
<dbReference type="OMA" id="YPIPPRM"/>
<dbReference type="Proteomes" id="UP000472273">
    <property type="component" value="Unplaced"/>
</dbReference>
<dbReference type="GO" id="GO:0060042">
    <property type="term" value="P:retina morphogenesis in camera-type eye"/>
    <property type="evidence" value="ECO:0007669"/>
    <property type="project" value="UniProtKB-ARBA"/>
</dbReference>
<feature type="region of interest" description="Disordered" evidence="7">
    <location>
        <begin position="86"/>
        <end position="132"/>
    </location>
</feature>
<reference evidence="9" key="2">
    <citation type="submission" date="2025-09" db="UniProtKB">
        <authorList>
            <consortium name="Ensembl"/>
        </authorList>
    </citation>
    <scope>IDENTIFICATION</scope>
</reference>
<dbReference type="GO" id="GO:0001945">
    <property type="term" value="P:lymph vessel development"/>
    <property type="evidence" value="ECO:0007669"/>
    <property type="project" value="UniProtKB-ARBA"/>
</dbReference>
<dbReference type="GO" id="GO:0007417">
    <property type="term" value="P:central nervous system development"/>
    <property type="evidence" value="ECO:0007669"/>
    <property type="project" value="UniProtKB-ARBA"/>
</dbReference>
<protein>
    <submittedName>
        <fullName evidence="9">Prospero homeobox 2</fullName>
    </submittedName>
</protein>
<dbReference type="GO" id="GO:0005634">
    <property type="term" value="C:nucleus"/>
    <property type="evidence" value="ECO:0007669"/>
    <property type="project" value="UniProtKB-SubCell"/>
</dbReference>
<dbReference type="GO" id="GO:0070365">
    <property type="term" value="P:hepatocyte differentiation"/>
    <property type="evidence" value="ECO:0007669"/>
    <property type="project" value="UniProtKB-ARBA"/>
</dbReference>
<dbReference type="Ensembl" id="ENSPTXT00000006233.1">
    <property type="protein sequence ID" value="ENSPTXP00000006036.1"/>
    <property type="gene ID" value="ENSPTXG00000004414.1"/>
</dbReference>
<accession>A0A670Y2L6</accession>
<dbReference type="GO" id="GO:0048646">
    <property type="term" value="P:anatomical structure formation involved in morphogenesis"/>
    <property type="evidence" value="ECO:0007669"/>
    <property type="project" value="UniProtKB-ARBA"/>
</dbReference>
<dbReference type="FunFam" id="1.10.10.500:FF:000001">
    <property type="entry name" value="Prospero homeobox protein 1"/>
    <property type="match status" value="1"/>
</dbReference>
<keyword evidence="6" id="KW-0539">Nucleus</keyword>
<dbReference type="PANTHER" id="PTHR12198">
    <property type="entry name" value="HOMEOBOX PROTEIN PROSPERO/PROX-1/CEH-26"/>
    <property type="match status" value="1"/>
</dbReference>
<comment type="subcellular location">
    <subcellularLocation>
        <location evidence="1">Nucleus</location>
    </subcellularLocation>
</comment>
<dbReference type="GO" id="GO:0035295">
    <property type="term" value="P:tube development"/>
    <property type="evidence" value="ECO:0007669"/>
    <property type="project" value="UniProtKB-ARBA"/>
</dbReference>
<reference evidence="9" key="1">
    <citation type="submission" date="2025-08" db="UniProtKB">
        <authorList>
            <consortium name="Ensembl"/>
        </authorList>
    </citation>
    <scope>IDENTIFICATION</scope>
</reference>
<keyword evidence="2" id="KW-0805">Transcription regulation</keyword>
<dbReference type="GO" id="GO:0000978">
    <property type="term" value="F:RNA polymerase II cis-regulatory region sequence-specific DNA binding"/>
    <property type="evidence" value="ECO:0007669"/>
    <property type="project" value="TreeGrafter"/>
</dbReference>
<dbReference type="PANTHER" id="PTHR12198:SF5">
    <property type="entry name" value="PROSPERO HOMEOBOX PROTEIN 2"/>
    <property type="match status" value="1"/>
</dbReference>
<dbReference type="InterPro" id="IPR009057">
    <property type="entry name" value="Homeodomain-like_sf"/>
</dbReference>
<evidence type="ECO:0000313" key="9">
    <source>
        <dbReference type="Ensembl" id="ENSPTXP00000006036.1"/>
    </source>
</evidence>
<dbReference type="PROSITE" id="PS51818">
    <property type="entry name" value="HOMEO_PROSPERO"/>
    <property type="match status" value="1"/>
</dbReference>
<dbReference type="GO" id="GO:0005737">
    <property type="term" value="C:cytoplasm"/>
    <property type="evidence" value="ECO:0007669"/>
    <property type="project" value="UniProtKB-ARBA"/>
</dbReference>
<sequence length="578" mass="65871">MNVNSIANQYNYIPSSVCVDGQKGEFCTEGNYSFLPPYYESIISHLLNRFLLPCSQKTEHPSSKEAIAMTKRARVENIIQGMSIMPNPVMSDTLGEQDHNFEKGKESSRQNKRKQKLPQQQSLPGISLTRPHRSSISAEEFLQVKKQLHALQHQLKQLGERFLQHDEENDSDPSQESIERTLGLLKKYGGKTDTNGQVLCYDQHEDYLWKSTPRVRDLVLSEKEERGIQNLEEKTLSEILKQELTQVMIHAVDSVLKKILPKSSSLPSHLPNNSIGTALGRNIPSKWLPKISSPKGPISLITEKSPGFPIHSIHTKTERKPCQAPENYPLILTSEVQENGVLSQMLFCGQKGHWESPPPRMASPESSEVPWQPIKPSGMKQYPPRLESLASLPSTNAMFAEMHAMVDGVYFSARNISFRALTPGHLKKAKLMFFFSRYPTSSLLKAYFLDIQFTRCITSQLIKWFSNFREFYYIQMEKFARQALLEGITEFSDLIVTRDSELFRILNVHYNKGNDFEVPDGFLDVASLTLQKFFSAVRAGQDLDPSWKKTIYKIISKLDSEIPDIFKSSNCPKEFTQD</sequence>
<evidence type="ECO:0000256" key="7">
    <source>
        <dbReference type="SAM" id="MobiDB-lite"/>
    </source>
</evidence>
<evidence type="ECO:0000256" key="6">
    <source>
        <dbReference type="ARBA" id="ARBA00023242"/>
    </source>
</evidence>
<dbReference type="Gene3D" id="1.10.10.500">
    <property type="entry name" value="Homeo-prospero domain"/>
    <property type="match status" value="1"/>
</dbReference>
<evidence type="ECO:0000313" key="10">
    <source>
        <dbReference type="Proteomes" id="UP000472273"/>
    </source>
</evidence>
<gene>
    <name evidence="9" type="primary">PROX2</name>
</gene>
<keyword evidence="10" id="KW-1185">Reference proteome</keyword>
<evidence type="ECO:0000256" key="3">
    <source>
        <dbReference type="ARBA" id="ARBA00023125"/>
    </source>
</evidence>
<organism evidence="9 10">
    <name type="scientific">Pseudonaja textilis</name>
    <name type="common">Eastern brown snake</name>
    <dbReference type="NCBI Taxonomy" id="8673"/>
    <lineage>
        <taxon>Eukaryota</taxon>
        <taxon>Metazoa</taxon>
        <taxon>Chordata</taxon>
        <taxon>Craniata</taxon>
        <taxon>Vertebrata</taxon>
        <taxon>Euteleostomi</taxon>
        <taxon>Lepidosauria</taxon>
        <taxon>Squamata</taxon>
        <taxon>Bifurcata</taxon>
        <taxon>Unidentata</taxon>
        <taxon>Episquamata</taxon>
        <taxon>Toxicofera</taxon>
        <taxon>Serpentes</taxon>
        <taxon>Colubroidea</taxon>
        <taxon>Elapidae</taxon>
        <taxon>Hydrophiinae</taxon>
        <taxon>Pseudonaja</taxon>
    </lineage>
</organism>
<dbReference type="AlphaFoldDB" id="A0A670Y2L6"/>
<keyword evidence="4" id="KW-0371">Homeobox</keyword>
<evidence type="ECO:0000256" key="5">
    <source>
        <dbReference type="ARBA" id="ARBA00023163"/>
    </source>
</evidence>
<dbReference type="GO" id="GO:0070309">
    <property type="term" value="P:lens fiber cell morphogenesis"/>
    <property type="evidence" value="ECO:0007669"/>
    <property type="project" value="UniProtKB-ARBA"/>
</dbReference>
<dbReference type="GO" id="GO:0000981">
    <property type="term" value="F:DNA-binding transcription factor activity, RNA polymerase II-specific"/>
    <property type="evidence" value="ECO:0007669"/>
    <property type="project" value="TreeGrafter"/>
</dbReference>
<dbReference type="GO" id="GO:0048598">
    <property type="term" value="P:embryonic morphogenesis"/>
    <property type="evidence" value="ECO:0007669"/>
    <property type="project" value="UniProtKB-ARBA"/>
</dbReference>
<evidence type="ECO:0000259" key="8">
    <source>
        <dbReference type="PROSITE" id="PS51818"/>
    </source>
</evidence>
<dbReference type="Pfam" id="PF05044">
    <property type="entry name" value="HPD"/>
    <property type="match status" value="1"/>
</dbReference>
<name>A0A670Y2L6_PSETE</name>